<dbReference type="InterPro" id="IPR052389">
    <property type="entry name" value="Sec_Metab_Biosynth-Assoc"/>
</dbReference>
<organism evidence="3 4">
    <name type="scientific">Oidiodendron maius (strain Zn)</name>
    <dbReference type="NCBI Taxonomy" id="913774"/>
    <lineage>
        <taxon>Eukaryota</taxon>
        <taxon>Fungi</taxon>
        <taxon>Dikarya</taxon>
        <taxon>Ascomycota</taxon>
        <taxon>Pezizomycotina</taxon>
        <taxon>Leotiomycetes</taxon>
        <taxon>Leotiomycetes incertae sedis</taxon>
        <taxon>Myxotrichaceae</taxon>
        <taxon>Oidiodendron</taxon>
    </lineage>
</organism>
<sequence>MTDAHIPNSRATPDWKELPYERTSFEKAIELTPIAGYTGRYSGYAPKDWCTPQLDDRGSCVHGGYISALLIAGSRKYFLSQHPDLNQPDPITMHVQFLQLAPEGQFHVLFKDIRLNPRHSIIQAEFLSPDLNVHTSYTLAICTMGDLNSNSGISIKLPPISTPNREEECGRWTNGFFYHITPTSSSCRCYNPNDGPEIMWSPKVGQNKREQWSKLDSGHNFTLEHLGALADLIPPIPLNYERSALKGVLKYEFPTLSLSFDFRSDPAGKKEWILLRTTMNKLENGRFDMDVQMIDDNGDLVATVRHSTLMFSHKRGKSTKESKL</sequence>
<dbReference type="HOGENOM" id="CLU_051051_0_0_1"/>
<proteinExistence type="predicted"/>
<reference evidence="4" key="2">
    <citation type="submission" date="2015-01" db="EMBL/GenBank/DDBJ databases">
        <title>Evolutionary Origins and Diversification of the Mycorrhizal Mutualists.</title>
        <authorList>
            <consortium name="DOE Joint Genome Institute"/>
            <consortium name="Mycorrhizal Genomics Consortium"/>
            <person name="Kohler A."/>
            <person name="Kuo A."/>
            <person name="Nagy L.G."/>
            <person name="Floudas D."/>
            <person name="Copeland A."/>
            <person name="Barry K.W."/>
            <person name="Cichocki N."/>
            <person name="Veneault-Fourrey C."/>
            <person name="LaButti K."/>
            <person name="Lindquist E.A."/>
            <person name="Lipzen A."/>
            <person name="Lundell T."/>
            <person name="Morin E."/>
            <person name="Murat C."/>
            <person name="Riley R."/>
            <person name="Ohm R."/>
            <person name="Sun H."/>
            <person name="Tunlid A."/>
            <person name="Henrissat B."/>
            <person name="Grigoriev I.V."/>
            <person name="Hibbett D.S."/>
            <person name="Martin F."/>
        </authorList>
    </citation>
    <scope>NUCLEOTIDE SEQUENCE [LARGE SCALE GENOMIC DNA]</scope>
    <source>
        <strain evidence="4">Zn</strain>
    </source>
</reference>
<evidence type="ECO:0000259" key="1">
    <source>
        <dbReference type="Pfam" id="PF13622"/>
    </source>
</evidence>
<dbReference type="InterPro" id="IPR042171">
    <property type="entry name" value="Acyl-CoA_hotdog"/>
</dbReference>
<dbReference type="AlphaFoldDB" id="A0A0C3D004"/>
<dbReference type="OrthoDB" id="2532955at2759"/>
<dbReference type="InterPro" id="IPR049450">
    <property type="entry name" value="ACOT8-like_C"/>
</dbReference>
<evidence type="ECO:0000313" key="4">
    <source>
        <dbReference type="Proteomes" id="UP000054321"/>
    </source>
</evidence>
<accession>A0A0C3D004</accession>
<evidence type="ECO:0000259" key="2">
    <source>
        <dbReference type="Pfam" id="PF20789"/>
    </source>
</evidence>
<dbReference type="PANTHER" id="PTHR38110:SF4">
    <property type="entry name" value="THIOESTERASE-LIKE SUPERFAMILY-DOMAIN-CONTAINING PROTEIN"/>
    <property type="match status" value="1"/>
</dbReference>
<dbReference type="InterPro" id="IPR029069">
    <property type="entry name" value="HotDog_dom_sf"/>
</dbReference>
<evidence type="ECO:0000313" key="3">
    <source>
        <dbReference type="EMBL" id="KIM95232.1"/>
    </source>
</evidence>
<feature type="domain" description="Acyl-CoA thioesterase-like C-terminal" evidence="2">
    <location>
        <begin position="200"/>
        <end position="310"/>
    </location>
</feature>
<dbReference type="Pfam" id="PF13622">
    <property type="entry name" value="4HBT_3"/>
    <property type="match status" value="1"/>
</dbReference>
<dbReference type="CDD" id="cd03440">
    <property type="entry name" value="hot_dog"/>
    <property type="match status" value="1"/>
</dbReference>
<keyword evidence="4" id="KW-1185">Reference proteome</keyword>
<dbReference type="PANTHER" id="PTHR38110">
    <property type="entry name" value="CHROMOSOME 23, WHOLE GENOME SHOTGUN SEQUENCE"/>
    <property type="match status" value="1"/>
</dbReference>
<evidence type="ECO:0008006" key="5">
    <source>
        <dbReference type="Google" id="ProtNLM"/>
    </source>
</evidence>
<dbReference type="Gene3D" id="2.40.160.210">
    <property type="entry name" value="Acyl-CoA thioesterase, double hotdog domain"/>
    <property type="match status" value="1"/>
</dbReference>
<protein>
    <recommendedName>
        <fullName evidence="5">Thioesterase domain-containing protein</fullName>
    </recommendedName>
</protein>
<dbReference type="Pfam" id="PF20789">
    <property type="entry name" value="4HBT_3C"/>
    <property type="match status" value="1"/>
</dbReference>
<reference evidence="3 4" key="1">
    <citation type="submission" date="2014-04" db="EMBL/GenBank/DDBJ databases">
        <authorList>
            <consortium name="DOE Joint Genome Institute"/>
            <person name="Kuo A."/>
            <person name="Martino E."/>
            <person name="Perotto S."/>
            <person name="Kohler A."/>
            <person name="Nagy L.G."/>
            <person name="Floudas D."/>
            <person name="Copeland A."/>
            <person name="Barry K.W."/>
            <person name="Cichocki N."/>
            <person name="Veneault-Fourrey C."/>
            <person name="LaButti K."/>
            <person name="Lindquist E.A."/>
            <person name="Lipzen A."/>
            <person name="Lundell T."/>
            <person name="Morin E."/>
            <person name="Murat C."/>
            <person name="Sun H."/>
            <person name="Tunlid A."/>
            <person name="Henrissat B."/>
            <person name="Grigoriev I.V."/>
            <person name="Hibbett D.S."/>
            <person name="Martin F."/>
            <person name="Nordberg H.P."/>
            <person name="Cantor M.N."/>
            <person name="Hua S.X."/>
        </authorList>
    </citation>
    <scope>NUCLEOTIDE SEQUENCE [LARGE SCALE GENOMIC DNA]</scope>
    <source>
        <strain evidence="3 4">Zn</strain>
    </source>
</reference>
<gene>
    <name evidence="3" type="ORF">OIDMADRAFT_106385</name>
</gene>
<feature type="domain" description="Acyl-CoA thioesterase-like N-terminal HotDog" evidence="1">
    <location>
        <begin position="58"/>
        <end position="130"/>
    </location>
</feature>
<name>A0A0C3D004_OIDMZ</name>
<dbReference type="Proteomes" id="UP000054321">
    <property type="component" value="Unassembled WGS sequence"/>
</dbReference>
<dbReference type="SUPFAM" id="SSF54637">
    <property type="entry name" value="Thioesterase/thiol ester dehydrase-isomerase"/>
    <property type="match status" value="1"/>
</dbReference>
<dbReference type="InterPro" id="IPR049449">
    <property type="entry name" value="TesB_ACOT8-like_N"/>
</dbReference>
<dbReference type="InParanoid" id="A0A0C3D004"/>
<dbReference type="EMBL" id="KN832887">
    <property type="protein sequence ID" value="KIM95232.1"/>
    <property type="molecule type" value="Genomic_DNA"/>
</dbReference>